<dbReference type="InParanoid" id="D7FWQ4"/>
<keyword evidence="2" id="KW-1185">Reference proteome</keyword>
<reference evidence="1 2" key="1">
    <citation type="journal article" date="2010" name="Nature">
        <title>The Ectocarpus genome and the independent evolution of multicellularity in brown algae.</title>
        <authorList>
            <person name="Cock J.M."/>
            <person name="Sterck L."/>
            <person name="Rouze P."/>
            <person name="Scornet D."/>
            <person name="Allen A.E."/>
            <person name="Amoutzias G."/>
            <person name="Anthouard V."/>
            <person name="Artiguenave F."/>
            <person name="Aury J.M."/>
            <person name="Badger J.H."/>
            <person name="Beszteri B."/>
            <person name="Billiau K."/>
            <person name="Bonnet E."/>
            <person name="Bothwell J.H."/>
            <person name="Bowler C."/>
            <person name="Boyen C."/>
            <person name="Brownlee C."/>
            <person name="Carrano C.J."/>
            <person name="Charrier B."/>
            <person name="Cho G.Y."/>
            <person name="Coelho S.M."/>
            <person name="Collen J."/>
            <person name="Corre E."/>
            <person name="Da Silva C."/>
            <person name="Delage L."/>
            <person name="Delaroque N."/>
            <person name="Dittami S.M."/>
            <person name="Doulbeau S."/>
            <person name="Elias M."/>
            <person name="Farnham G."/>
            <person name="Gachon C.M."/>
            <person name="Gschloessl B."/>
            <person name="Heesch S."/>
            <person name="Jabbari K."/>
            <person name="Jubin C."/>
            <person name="Kawai H."/>
            <person name="Kimura K."/>
            <person name="Kloareg B."/>
            <person name="Kupper F.C."/>
            <person name="Lang D."/>
            <person name="Le Bail A."/>
            <person name="Leblanc C."/>
            <person name="Lerouge P."/>
            <person name="Lohr M."/>
            <person name="Lopez P.J."/>
            <person name="Martens C."/>
            <person name="Maumus F."/>
            <person name="Michel G."/>
            <person name="Miranda-Saavedra D."/>
            <person name="Morales J."/>
            <person name="Moreau H."/>
            <person name="Motomura T."/>
            <person name="Nagasato C."/>
            <person name="Napoli C.A."/>
            <person name="Nelson D.R."/>
            <person name="Nyvall-Collen P."/>
            <person name="Peters A.F."/>
            <person name="Pommier C."/>
            <person name="Potin P."/>
            <person name="Poulain J."/>
            <person name="Quesneville H."/>
            <person name="Read B."/>
            <person name="Rensing S.A."/>
            <person name="Ritter A."/>
            <person name="Rousvoal S."/>
            <person name="Samanta M."/>
            <person name="Samson G."/>
            <person name="Schroeder D.C."/>
            <person name="Segurens B."/>
            <person name="Strittmatter M."/>
            <person name="Tonon T."/>
            <person name="Tregear J.W."/>
            <person name="Valentin K."/>
            <person name="von Dassow P."/>
            <person name="Yamagishi T."/>
            <person name="Van de Peer Y."/>
            <person name="Wincker P."/>
        </authorList>
    </citation>
    <scope>NUCLEOTIDE SEQUENCE [LARGE SCALE GENOMIC DNA]</scope>
    <source>
        <strain evidence="2">Ec32 / CCAP1310/4</strain>
    </source>
</reference>
<accession>D7FWQ4</accession>
<sequence length="136" mass="14782">MIMTHNNMFVYLANNSTVVPGGEMDGMNTNLPRAECIQVLAASFAEGVKETTTICALAAASPEQGTARKYLEGTSRAISATIDEDQKLGKETLEGLRGLQGGIEDLLHGTSEPTWEQSLKVAMWAQEHPNEWVVFL</sequence>
<dbReference type="AlphaFoldDB" id="D7FWQ4"/>
<dbReference type="Proteomes" id="UP000002630">
    <property type="component" value="Unassembled WGS sequence"/>
</dbReference>
<organism evidence="1 2">
    <name type="scientific">Ectocarpus siliculosus</name>
    <name type="common">Brown alga</name>
    <name type="synonym">Conferva siliculosa</name>
    <dbReference type="NCBI Taxonomy" id="2880"/>
    <lineage>
        <taxon>Eukaryota</taxon>
        <taxon>Sar</taxon>
        <taxon>Stramenopiles</taxon>
        <taxon>Ochrophyta</taxon>
        <taxon>PX clade</taxon>
        <taxon>Phaeophyceae</taxon>
        <taxon>Ectocarpales</taxon>
        <taxon>Ectocarpaceae</taxon>
        <taxon>Ectocarpus</taxon>
    </lineage>
</organism>
<name>D7FWQ4_ECTSI</name>
<evidence type="ECO:0000313" key="1">
    <source>
        <dbReference type="EMBL" id="CBJ32142.1"/>
    </source>
</evidence>
<evidence type="ECO:0000313" key="2">
    <source>
        <dbReference type="Proteomes" id="UP000002630"/>
    </source>
</evidence>
<protein>
    <submittedName>
        <fullName evidence="1">Uncharacterized protein</fullName>
    </submittedName>
</protein>
<proteinExistence type="predicted"/>
<dbReference type="EMBL" id="FN649760">
    <property type="protein sequence ID" value="CBJ32142.1"/>
    <property type="molecule type" value="Genomic_DNA"/>
</dbReference>
<gene>
    <name evidence="1" type="ORF">Esi_0310_0024</name>
</gene>